<evidence type="ECO:0000313" key="2">
    <source>
        <dbReference type="Proteomes" id="UP000199478"/>
    </source>
</evidence>
<dbReference type="RefSeq" id="WP_090196592.1">
    <property type="nucleotide sequence ID" value="NZ_FOYP01000001.1"/>
</dbReference>
<reference evidence="2" key="1">
    <citation type="submission" date="2016-10" db="EMBL/GenBank/DDBJ databases">
        <authorList>
            <person name="Varghese N."/>
            <person name="Submissions S."/>
        </authorList>
    </citation>
    <scope>NUCLEOTIDE SEQUENCE [LARGE SCALE GENOMIC DNA]</scope>
    <source>
        <strain evidence="2">DSM 26879</strain>
    </source>
</reference>
<dbReference type="OrthoDB" id="9799608at2"/>
<protein>
    <submittedName>
        <fullName evidence="1">L-rhamnose mutarotase</fullName>
    </submittedName>
</protein>
<dbReference type="Pfam" id="PF05336">
    <property type="entry name" value="rhaM"/>
    <property type="match status" value="1"/>
</dbReference>
<dbReference type="GO" id="GO:0016857">
    <property type="term" value="F:racemase and epimerase activity, acting on carbohydrates and derivatives"/>
    <property type="evidence" value="ECO:0007669"/>
    <property type="project" value="InterPro"/>
</dbReference>
<proteinExistence type="predicted"/>
<dbReference type="InterPro" id="IPR008000">
    <property type="entry name" value="Rham/fucose_mutarotase"/>
</dbReference>
<dbReference type="PANTHER" id="PTHR34389">
    <property type="entry name" value="L-RHAMNOSE MUTAROTASE"/>
    <property type="match status" value="1"/>
</dbReference>
<dbReference type="Gene3D" id="3.30.70.100">
    <property type="match status" value="1"/>
</dbReference>
<keyword evidence="2" id="KW-1185">Reference proteome</keyword>
<organism evidence="1 2">
    <name type="scientific">Yoonia tamlensis</name>
    <dbReference type="NCBI Taxonomy" id="390270"/>
    <lineage>
        <taxon>Bacteria</taxon>
        <taxon>Pseudomonadati</taxon>
        <taxon>Pseudomonadota</taxon>
        <taxon>Alphaproteobacteria</taxon>
        <taxon>Rhodobacterales</taxon>
        <taxon>Paracoccaceae</taxon>
        <taxon>Yoonia</taxon>
    </lineage>
</organism>
<dbReference type="InterPro" id="IPR011008">
    <property type="entry name" value="Dimeric_a/b-barrel"/>
</dbReference>
<dbReference type="PANTHER" id="PTHR34389:SF2">
    <property type="entry name" value="L-RHAMNOSE MUTAROTASE"/>
    <property type="match status" value="1"/>
</dbReference>
<dbReference type="AlphaFoldDB" id="A0A1I6FYM4"/>
<sequence>MTTPKRRGMVVKLRADQVAAYCALHADTWPDVQQALRAANIRNYTIYLRCPENILFGHWEYHGNDFAADLAALDARPVMKKWLAICGPMQVGLGMEDDGWAVMEEVFHLD</sequence>
<dbReference type="EMBL" id="FOYP01000001">
    <property type="protein sequence ID" value="SFR35014.1"/>
    <property type="molecule type" value="Genomic_DNA"/>
</dbReference>
<evidence type="ECO:0000313" key="1">
    <source>
        <dbReference type="EMBL" id="SFR35014.1"/>
    </source>
</evidence>
<dbReference type="STRING" id="390270.SAMN04488005_0745"/>
<dbReference type="Proteomes" id="UP000199478">
    <property type="component" value="Unassembled WGS sequence"/>
</dbReference>
<dbReference type="SUPFAM" id="SSF54909">
    <property type="entry name" value="Dimeric alpha+beta barrel"/>
    <property type="match status" value="1"/>
</dbReference>
<name>A0A1I6FYM4_9RHOB</name>
<accession>A0A1I6FYM4</accession>
<gene>
    <name evidence="1" type="ORF">SAMN04488005_0745</name>
</gene>